<dbReference type="PANTHER" id="PTHR33732:SF2">
    <property type="entry name" value="REF_SRPP-LIKE PROTEIN"/>
    <property type="match status" value="1"/>
</dbReference>
<dbReference type="Pfam" id="PF05755">
    <property type="entry name" value="REF"/>
    <property type="match status" value="1"/>
</dbReference>
<name>A0A200QGI4_MACCD</name>
<protein>
    <submittedName>
        <fullName evidence="2">Rubber elongation factor</fullName>
    </submittedName>
</protein>
<evidence type="ECO:0000313" key="2">
    <source>
        <dbReference type="EMBL" id="OVA09531.1"/>
    </source>
</evidence>
<dbReference type="GO" id="GO:0003746">
    <property type="term" value="F:translation elongation factor activity"/>
    <property type="evidence" value="ECO:0007669"/>
    <property type="project" value="UniProtKB-KW"/>
</dbReference>
<sequence>MATNNVERTEDKNEELKYLGFVKIAAINALICLSNLYEYAKQNSGPLRSGLRTVEGTVTTAIRPVFEKFKNVPNHLLVFFDHKLDEATHKLDQHAPPVAKQVASQSWLLVQKASQLTQALVSETRTRGVPAAVSYAINKSEQYLLEQAVKTWFTLNQVTPFHMVAEMAVPTAAHWSDKYNQLVINMTKKGYFGFSYLPLVPVDKIAKAFKTGEAREEEVKPSSES</sequence>
<comment type="similarity">
    <text evidence="1">Belongs to the REF/SRPP family.</text>
</comment>
<gene>
    <name evidence="2" type="ORF">BVC80_9101g53</name>
</gene>
<dbReference type="EMBL" id="MVGT01002051">
    <property type="protein sequence ID" value="OVA09531.1"/>
    <property type="molecule type" value="Genomic_DNA"/>
</dbReference>
<comment type="caution">
    <text evidence="2">The sequence shown here is derived from an EMBL/GenBank/DDBJ whole genome shotgun (WGS) entry which is preliminary data.</text>
</comment>
<keyword evidence="2" id="KW-0648">Protein biosynthesis</keyword>
<dbReference type="PANTHER" id="PTHR33732">
    <property type="entry name" value="REF/SRPP-LIKE PROTEIN OS05G0151300/LOC_OS05G05940"/>
    <property type="match status" value="1"/>
</dbReference>
<reference evidence="2 3" key="1">
    <citation type="journal article" date="2017" name="Mol. Plant">
        <title>The Genome of Medicinal Plant Macleaya cordata Provides New Insights into Benzylisoquinoline Alkaloids Metabolism.</title>
        <authorList>
            <person name="Liu X."/>
            <person name="Liu Y."/>
            <person name="Huang P."/>
            <person name="Ma Y."/>
            <person name="Qing Z."/>
            <person name="Tang Q."/>
            <person name="Cao H."/>
            <person name="Cheng P."/>
            <person name="Zheng Y."/>
            <person name="Yuan Z."/>
            <person name="Zhou Y."/>
            <person name="Liu J."/>
            <person name="Tang Z."/>
            <person name="Zhuo Y."/>
            <person name="Zhang Y."/>
            <person name="Yu L."/>
            <person name="Huang J."/>
            <person name="Yang P."/>
            <person name="Peng Q."/>
            <person name="Zhang J."/>
            <person name="Jiang W."/>
            <person name="Zhang Z."/>
            <person name="Lin K."/>
            <person name="Ro D.K."/>
            <person name="Chen X."/>
            <person name="Xiong X."/>
            <person name="Shang Y."/>
            <person name="Huang S."/>
            <person name="Zeng J."/>
        </authorList>
    </citation>
    <scope>NUCLEOTIDE SEQUENCE [LARGE SCALE GENOMIC DNA]</scope>
    <source>
        <strain evidence="3">cv. BLH2017</strain>
        <tissue evidence="2">Root</tissue>
    </source>
</reference>
<dbReference type="InParanoid" id="A0A200QGI4"/>
<accession>A0A200QGI4</accession>
<dbReference type="InterPro" id="IPR008802">
    <property type="entry name" value="REF"/>
</dbReference>
<organism evidence="2 3">
    <name type="scientific">Macleaya cordata</name>
    <name type="common">Five-seeded plume-poppy</name>
    <name type="synonym">Bocconia cordata</name>
    <dbReference type="NCBI Taxonomy" id="56857"/>
    <lineage>
        <taxon>Eukaryota</taxon>
        <taxon>Viridiplantae</taxon>
        <taxon>Streptophyta</taxon>
        <taxon>Embryophyta</taxon>
        <taxon>Tracheophyta</taxon>
        <taxon>Spermatophyta</taxon>
        <taxon>Magnoliopsida</taxon>
        <taxon>Ranunculales</taxon>
        <taxon>Papaveraceae</taxon>
        <taxon>Papaveroideae</taxon>
        <taxon>Macleaya</taxon>
    </lineage>
</organism>
<dbReference type="OrthoDB" id="1901372at2759"/>
<keyword evidence="3" id="KW-1185">Reference proteome</keyword>
<dbReference type="Proteomes" id="UP000195402">
    <property type="component" value="Unassembled WGS sequence"/>
</dbReference>
<dbReference type="OMA" id="TEYKYFV"/>
<keyword evidence="2" id="KW-0251">Elongation factor</keyword>
<evidence type="ECO:0000313" key="3">
    <source>
        <dbReference type="Proteomes" id="UP000195402"/>
    </source>
</evidence>
<dbReference type="STRING" id="56857.A0A200QGI4"/>
<proteinExistence type="inferred from homology"/>
<dbReference type="FunCoup" id="A0A200QGI4">
    <property type="interactions" value="33"/>
</dbReference>
<dbReference type="AlphaFoldDB" id="A0A200QGI4"/>
<evidence type="ECO:0000256" key="1">
    <source>
        <dbReference type="ARBA" id="ARBA00009737"/>
    </source>
</evidence>